<dbReference type="OrthoDB" id="9814704at2"/>
<reference evidence="3 5" key="2">
    <citation type="submission" date="2018-06" db="EMBL/GenBank/DDBJ databases">
        <authorList>
            <consortium name="Pathogen Informatics"/>
            <person name="Doyle S."/>
        </authorList>
    </citation>
    <scope>NUCLEOTIDE SEQUENCE [LARGE SCALE GENOMIC DNA]</scope>
    <source>
        <strain evidence="3 5">NCTC10293</strain>
    </source>
</reference>
<dbReference type="SMART" id="SM00450">
    <property type="entry name" value="RHOD"/>
    <property type="match status" value="1"/>
</dbReference>
<name>A0A1S9ZYS9_9GAMM</name>
<dbReference type="PROSITE" id="PS50206">
    <property type="entry name" value="RHODANESE_3"/>
    <property type="match status" value="1"/>
</dbReference>
<feature type="domain" description="Rhodanese" evidence="1">
    <location>
        <begin position="12"/>
        <end position="100"/>
    </location>
</feature>
<keyword evidence="4" id="KW-1185">Reference proteome</keyword>
<keyword evidence="2" id="KW-0808">Transferase</keyword>
<dbReference type="Proteomes" id="UP000255279">
    <property type="component" value="Unassembled WGS sequence"/>
</dbReference>
<dbReference type="RefSeq" id="WP_078277205.1">
    <property type="nucleotide sequence ID" value="NZ_CAACXO010000063.1"/>
</dbReference>
<dbReference type="STRING" id="34060.B0181_09210"/>
<dbReference type="CDD" id="cd00158">
    <property type="entry name" value="RHOD"/>
    <property type="match status" value="1"/>
</dbReference>
<accession>A0A1S9ZYS9</accession>
<proteinExistence type="predicted"/>
<evidence type="ECO:0000313" key="4">
    <source>
        <dbReference type="Proteomes" id="UP000190435"/>
    </source>
</evidence>
<dbReference type="Pfam" id="PF00581">
    <property type="entry name" value="Rhodanese"/>
    <property type="match status" value="1"/>
</dbReference>
<evidence type="ECO:0000313" key="5">
    <source>
        <dbReference type="Proteomes" id="UP000255279"/>
    </source>
</evidence>
<dbReference type="AlphaFoldDB" id="A0A1S9ZYS9"/>
<gene>
    <name evidence="2" type="ORF">B0181_09210</name>
    <name evidence="3" type="ORF">NCTC10293_00258</name>
</gene>
<dbReference type="Proteomes" id="UP000190435">
    <property type="component" value="Unassembled WGS sequence"/>
</dbReference>
<evidence type="ECO:0000313" key="3">
    <source>
        <dbReference type="EMBL" id="STZ09940.1"/>
    </source>
</evidence>
<protein>
    <submittedName>
        <fullName evidence="3">Molybdopterin biosynthesis protein MoeB</fullName>
    </submittedName>
    <submittedName>
        <fullName evidence="2">Sulfurtransferase</fullName>
    </submittedName>
</protein>
<dbReference type="EMBL" id="MUXU01000056">
    <property type="protein sequence ID" value="OOR88111.1"/>
    <property type="molecule type" value="Genomic_DNA"/>
</dbReference>
<reference evidence="2 4" key="1">
    <citation type="submission" date="2017-02" db="EMBL/GenBank/DDBJ databases">
        <title>Draft genome sequence of Moraxella caviae CCUG 355 type strain.</title>
        <authorList>
            <person name="Engstrom-Jakobsson H."/>
            <person name="Salva-Serra F."/>
            <person name="Thorell K."/>
            <person name="Gonzales-Siles L."/>
            <person name="Karlsson R."/>
            <person name="Boulund F."/>
            <person name="Engstrand L."/>
            <person name="Moore E."/>
        </authorList>
    </citation>
    <scope>NUCLEOTIDE SEQUENCE [LARGE SCALE GENOMIC DNA]</scope>
    <source>
        <strain evidence="2 4">CCUG 355</strain>
    </source>
</reference>
<dbReference type="Gene3D" id="3.40.250.10">
    <property type="entry name" value="Rhodanese-like domain"/>
    <property type="match status" value="1"/>
</dbReference>
<evidence type="ECO:0000313" key="2">
    <source>
        <dbReference type="EMBL" id="OOR88111.1"/>
    </source>
</evidence>
<dbReference type="InterPro" id="IPR001763">
    <property type="entry name" value="Rhodanese-like_dom"/>
</dbReference>
<dbReference type="InterPro" id="IPR036873">
    <property type="entry name" value="Rhodanese-like_dom_sf"/>
</dbReference>
<dbReference type="SUPFAM" id="SSF52821">
    <property type="entry name" value="Rhodanese/Cell cycle control phosphatase"/>
    <property type="match status" value="1"/>
</dbReference>
<dbReference type="GO" id="GO:0016740">
    <property type="term" value="F:transferase activity"/>
    <property type="evidence" value="ECO:0007669"/>
    <property type="project" value="UniProtKB-KW"/>
</dbReference>
<sequence length="101" mass="10735">MIQELHITDFTPSADKTIWDVRDASSYQEGHIAHAQNQPLDSINAELLAQTTGDIYVLCGGGTKAGKACALLETLDPTRKIIHLTGGTRGAKAAGMTIISE</sequence>
<evidence type="ECO:0000259" key="1">
    <source>
        <dbReference type="PROSITE" id="PS50206"/>
    </source>
</evidence>
<dbReference type="EMBL" id="UGQE01000001">
    <property type="protein sequence ID" value="STZ09940.1"/>
    <property type="molecule type" value="Genomic_DNA"/>
</dbReference>
<organism evidence="2 4">
    <name type="scientific">Moraxella caviae</name>
    <dbReference type="NCBI Taxonomy" id="34060"/>
    <lineage>
        <taxon>Bacteria</taxon>
        <taxon>Pseudomonadati</taxon>
        <taxon>Pseudomonadota</taxon>
        <taxon>Gammaproteobacteria</taxon>
        <taxon>Moraxellales</taxon>
        <taxon>Moraxellaceae</taxon>
        <taxon>Moraxella</taxon>
    </lineage>
</organism>